<dbReference type="InterPro" id="IPR015424">
    <property type="entry name" value="PyrdxlP-dep_Trfase"/>
</dbReference>
<evidence type="ECO:0000256" key="2">
    <source>
        <dbReference type="ARBA" id="ARBA00037999"/>
    </source>
</evidence>
<dbReference type="Gene3D" id="3.40.640.10">
    <property type="entry name" value="Type I PLP-dependent aspartate aminotransferase-like (Major domain)"/>
    <property type="match status" value="1"/>
</dbReference>
<evidence type="ECO:0000256" key="4">
    <source>
        <dbReference type="PIRSR" id="PIRSR000390-2"/>
    </source>
</evidence>
<dbReference type="PATRIC" id="fig|379893.4.peg.2792"/>
<name>A0A0L0H0T4_9ENTR</name>
<dbReference type="Pfam" id="PF01041">
    <property type="entry name" value="DegT_DnrJ_EryC1"/>
    <property type="match status" value="1"/>
</dbReference>
<protein>
    <submittedName>
        <fullName evidence="6">Pyridoxal-5'-phosphate-dependent protein</fullName>
    </submittedName>
</protein>
<keyword evidence="1 4" id="KW-0663">Pyridoxal phosphate</keyword>
<dbReference type="PANTHER" id="PTHR30244:SF34">
    <property type="entry name" value="DTDP-4-AMINO-4,6-DIDEOXYGALACTOSE TRANSAMINASE"/>
    <property type="match status" value="1"/>
</dbReference>
<dbReference type="InterPro" id="IPR015421">
    <property type="entry name" value="PyrdxlP-dep_Trfase_major"/>
</dbReference>
<comment type="caution">
    <text evidence="6">The sequence shown here is derived from an EMBL/GenBank/DDBJ whole genome shotgun (WGS) entry which is preliminary data.</text>
</comment>
<evidence type="ECO:0000313" key="7">
    <source>
        <dbReference type="Proteomes" id="UP000037393"/>
    </source>
</evidence>
<evidence type="ECO:0000256" key="1">
    <source>
        <dbReference type="ARBA" id="ARBA00022898"/>
    </source>
</evidence>
<dbReference type="PANTHER" id="PTHR30244">
    <property type="entry name" value="TRANSAMINASE"/>
    <property type="match status" value="1"/>
</dbReference>
<gene>
    <name evidence="6" type="ORF">GM31_13755</name>
</gene>
<accession>A0A0L0H0T4</accession>
<dbReference type="CDD" id="cd00616">
    <property type="entry name" value="AHBA_syn"/>
    <property type="match status" value="1"/>
</dbReference>
<dbReference type="Gene3D" id="3.90.1150.10">
    <property type="entry name" value="Aspartate Aminotransferase, domain 1"/>
    <property type="match status" value="1"/>
</dbReference>
<dbReference type="OrthoDB" id="9804264at2"/>
<dbReference type="EMBL" id="JNGI01000024">
    <property type="protein sequence ID" value="KNC94556.1"/>
    <property type="molecule type" value="Genomic_DNA"/>
</dbReference>
<dbReference type="GO" id="GO:0030170">
    <property type="term" value="F:pyridoxal phosphate binding"/>
    <property type="evidence" value="ECO:0007669"/>
    <property type="project" value="TreeGrafter"/>
</dbReference>
<dbReference type="AlphaFoldDB" id="A0A0L0H0T4"/>
<feature type="modified residue" description="N6-(pyridoxal phosphate)lysine" evidence="4">
    <location>
        <position position="185"/>
    </location>
</feature>
<reference evidence="6 7" key="1">
    <citation type="journal article" date="2015" name="Appl. Environ. Microbiol.">
        <title>The Enterobacterium Trabulsiella odontotermitis Presents Novel Adaptations Related to Its Association with Fungus-Growing Termites.</title>
        <authorList>
            <person name="Sapountzis P."/>
            <person name="Gruntjes T."/>
            <person name="Otani S."/>
            <person name="Estevez J."/>
            <person name="da Costa R.R."/>
            <person name="Plunkett G.3rd."/>
            <person name="Perna N.T."/>
            <person name="Poulsen M."/>
        </authorList>
    </citation>
    <scope>NUCLEOTIDE SEQUENCE [LARGE SCALE GENOMIC DNA]</scope>
    <source>
        <strain evidence="6 7">12</strain>
    </source>
</reference>
<dbReference type="RefSeq" id="WP_049856336.1">
    <property type="nucleotide sequence ID" value="NZ_JNGI01000024.1"/>
</dbReference>
<dbReference type="InterPro" id="IPR015422">
    <property type="entry name" value="PyrdxlP-dep_Trfase_small"/>
</dbReference>
<dbReference type="Proteomes" id="UP000037393">
    <property type="component" value="Unassembled WGS sequence"/>
</dbReference>
<dbReference type="SUPFAM" id="SSF53383">
    <property type="entry name" value="PLP-dependent transferases"/>
    <property type="match status" value="1"/>
</dbReference>
<evidence type="ECO:0000256" key="3">
    <source>
        <dbReference type="PIRSR" id="PIRSR000390-1"/>
    </source>
</evidence>
<comment type="similarity">
    <text evidence="2 5">Belongs to the DegT/DnrJ/EryC1 family.</text>
</comment>
<dbReference type="GO" id="GO:0008483">
    <property type="term" value="F:transaminase activity"/>
    <property type="evidence" value="ECO:0007669"/>
    <property type="project" value="TreeGrafter"/>
</dbReference>
<sequence length="365" mass="40863">MTPIVKVFMPPKDILLPALEDVLYSGMVGEGQHVYSFEEKFKSIFGIENGFAVSSGTAALHIALILAGVETGDEVITTSMTAEPTNTSILQAGGIPVFADVDTKSGCLDADSIVEMVTDRTKAILVVHYAGYLVDIPLLKSKLTSKFQRNITIIEDCAHALGATIDGSAVGTFGDYGIFSFQAIKHMTTVDGGFLVVKDLEQNRKAKKLRWFGMEKGVERTTLDLDVLGYKYNMNNVTGRLGQLQLEYAQNNIKLHKCNALFYNNNLSNIPGLEVVKQEKRLEPSYWLYTLLCDDSEDVIQKLKNIDVAASKLHRPNHYHSLFSKYKRDKMVNLENFYKRLVHLPCGWWVNEETRDLIVETLKRG</sequence>
<keyword evidence="7" id="KW-1185">Reference proteome</keyword>
<dbReference type="PIRSF" id="PIRSF000390">
    <property type="entry name" value="PLP_StrS"/>
    <property type="match status" value="1"/>
</dbReference>
<evidence type="ECO:0000313" key="6">
    <source>
        <dbReference type="EMBL" id="KNC94556.1"/>
    </source>
</evidence>
<feature type="active site" description="Proton acceptor" evidence="3">
    <location>
        <position position="185"/>
    </location>
</feature>
<dbReference type="InterPro" id="IPR000653">
    <property type="entry name" value="DegT/StrS_aminotransferase"/>
</dbReference>
<organism evidence="6 7">
    <name type="scientific">Trabulsiella odontotermitis</name>
    <dbReference type="NCBI Taxonomy" id="379893"/>
    <lineage>
        <taxon>Bacteria</taxon>
        <taxon>Pseudomonadati</taxon>
        <taxon>Pseudomonadota</taxon>
        <taxon>Gammaproteobacteria</taxon>
        <taxon>Enterobacterales</taxon>
        <taxon>Enterobacteriaceae</taxon>
        <taxon>Trabulsiella</taxon>
    </lineage>
</organism>
<dbReference type="GO" id="GO:0000271">
    <property type="term" value="P:polysaccharide biosynthetic process"/>
    <property type="evidence" value="ECO:0007669"/>
    <property type="project" value="TreeGrafter"/>
</dbReference>
<proteinExistence type="inferred from homology"/>
<evidence type="ECO:0000256" key="5">
    <source>
        <dbReference type="RuleBase" id="RU004508"/>
    </source>
</evidence>